<comment type="caution">
    <text evidence="1">The sequence shown here is derived from an EMBL/GenBank/DDBJ whole genome shotgun (WGS) entry which is preliminary data.</text>
</comment>
<sequence length="168" mass="18880">MNEEYLQMQLPSVEDLQLPVGVNVSKCSLLVADCVSKDQGWATDQREWNGTYRKSSSWCEVAVTSPSLGDERRDEKGRALFCPNLRAGRNFRHHRKYFTSWCTLLSLIKLGDGVSIVLRSRYPGWTNTAKYARLAACFTVELTDDFSFARLLSSSTLVCAAKGKTVEV</sequence>
<evidence type="ECO:0000313" key="1">
    <source>
        <dbReference type="EMBL" id="KAI9921330.1"/>
    </source>
</evidence>
<keyword evidence="2" id="KW-1185">Reference proteome</keyword>
<evidence type="ECO:0000313" key="2">
    <source>
        <dbReference type="Proteomes" id="UP001163321"/>
    </source>
</evidence>
<protein>
    <submittedName>
        <fullName evidence="1">Uncharacterized protein</fullName>
    </submittedName>
</protein>
<dbReference type="EMBL" id="CM047580">
    <property type="protein sequence ID" value="KAI9921330.1"/>
    <property type="molecule type" value="Genomic_DNA"/>
</dbReference>
<gene>
    <name evidence="1" type="ORF">PsorP6_001808</name>
</gene>
<reference evidence="1 2" key="1">
    <citation type="journal article" date="2022" name="bioRxiv">
        <title>The genome of the oomycete Peronosclerospora sorghi, a cosmopolitan pathogen of maize and sorghum, is inflated with dispersed pseudogenes.</title>
        <authorList>
            <person name="Fletcher K."/>
            <person name="Martin F."/>
            <person name="Isakeit T."/>
            <person name="Cavanaugh K."/>
            <person name="Magill C."/>
            <person name="Michelmore R."/>
        </authorList>
    </citation>
    <scope>NUCLEOTIDE SEQUENCE [LARGE SCALE GENOMIC DNA]</scope>
    <source>
        <strain evidence="1">P6</strain>
    </source>
</reference>
<organism evidence="1 2">
    <name type="scientific">Peronosclerospora sorghi</name>
    <dbReference type="NCBI Taxonomy" id="230839"/>
    <lineage>
        <taxon>Eukaryota</taxon>
        <taxon>Sar</taxon>
        <taxon>Stramenopiles</taxon>
        <taxon>Oomycota</taxon>
        <taxon>Peronosporomycetes</taxon>
        <taxon>Peronosporales</taxon>
        <taxon>Peronosporaceae</taxon>
        <taxon>Peronosclerospora</taxon>
    </lineage>
</organism>
<name>A0ACC0WRM5_9STRA</name>
<proteinExistence type="predicted"/>
<dbReference type="Proteomes" id="UP001163321">
    <property type="component" value="Chromosome 1"/>
</dbReference>
<accession>A0ACC0WRM5</accession>